<evidence type="ECO:0000256" key="1">
    <source>
        <dbReference type="SAM" id="MobiDB-lite"/>
    </source>
</evidence>
<feature type="compositionally biased region" description="Polar residues" evidence="1">
    <location>
        <begin position="210"/>
        <end position="227"/>
    </location>
</feature>
<organism evidence="3 4">
    <name type="scientific">Plectus sambesii</name>
    <dbReference type="NCBI Taxonomy" id="2011161"/>
    <lineage>
        <taxon>Eukaryota</taxon>
        <taxon>Metazoa</taxon>
        <taxon>Ecdysozoa</taxon>
        <taxon>Nematoda</taxon>
        <taxon>Chromadorea</taxon>
        <taxon>Plectida</taxon>
        <taxon>Plectina</taxon>
        <taxon>Plectoidea</taxon>
        <taxon>Plectidae</taxon>
        <taxon>Plectus</taxon>
    </lineage>
</organism>
<proteinExistence type="predicted"/>
<feature type="chain" id="PRO_5037540021" evidence="2">
    <location>
        <begin position="26"/>
        <end position="434"/>
    </location>
</feature>
<dbReference type="GO" id="GO:0005892">
    <property type="term" value="C:acetylcholine-gated channel complex"/>
    <property type="evidence" value="ECO:0007669"/>
    <property type="project" value="InterPro"/>
</dbReference>
<feature type="compositionally biased region" description="Polar residues" evidence="1">
    <location>
        <begin position="235"/>
        <end position="254"/>
    </location>
</feature>
<evidence type="ECO:0000313" key="3">
    <source>
        <dbReference type="Proteomes" id="UP000887566"/>
    </source>
</evidence>
<sequence>MVATLRVYKLCLNLLLCGSVVFAQSDPTKSGWTTKDYPDPRIDFAKCGSNSPGFLCDPDGLLREEDRISLKGHVEDVERQSKKVFNKSQFCSTGAPDGLQFFIVLMNKMDGSTVGQTETKLFAQEIKAKYDIFKDVNTCDTTVVIVSSKNDGQLYTIAGRDAQLPGSDLENAFNQNTDHFAKGNFAAGLKNMVTQLETAYEVAHTSTLVSNNKDSTNNSTVEGANGTQKDDDNVTDSNSTATNGEANGSSNVADNLTTTNNASLTNGESPDSAAEEDHSASPLQVVTSSGNSDNEALPTLVPLPDDTGNLSNNANAALPGSSANNLTLTADNKSLWLNIVQITGIRCGTQNDPDAFMRNVRLVVEEIRDLSAQLERDDQYKNILKMVLKSKGDPDGDTKAWNVGGRPFIEPLRQSLINEESPPLSTACVNDIFN</sequence>
<dbReference type="Gene3D" id="3.10.310.50">
    <property type="match status" value="1"/>
</dbReference>
<reference evidence="4" key="1">
    <citation type="submission" date="2022-11" db="UniProtKB">
        <authorList>
            <consortium name="WormBaseParasite"/>
        </authorList>
    </citation>
    <scope>IDENTIFICATION</scope>
</reference>
<dbReference type="AlphaFoldDB" id="A0A914VLV1"/>
<protein>
    <submittedName>
        <fullName evidence="4">Uncharacterized protein</fullName>
    </submittedName>
</protein>
<dbReference type="Proteomes" id="UP000887566">
    <property type="component" value="Unplaced"/>
</dbReference>
<evidence type="ECO:0000256" key="2">
    <source>
        <dbReference type="SAM" id="SignalP"/>
    </source>
</evidence>
<dbReference type="WBParaSite" id="PSAMB.scaffold2094size25473.g16268.t1">
    <property type="protein sequence ID" value="PSAMB.scaffold2094size25473.g16268.t1"/>
    <property type="gene ID" value="PSAMB.scaffold2094size25473.g16268"/>
</dbReference>
<dbReference type="PANTHER" id="PTHR33748">
    <property type="entry name" value="PROTEIN CBG04600"/>
    <property type="match status" value="1"/>
</dbReference>
<feature type="compositionally biased region" description="Polar residues" evidence="1">
    <location>
        <begin position="308"/>
        <end position="321"/>
    </location>
</feature>
<dbReference type="Pfam" id="PF17175">
    <property type="entry name" value="MOLO1"/>
    <property type="match status" value="1"/>
</dbReference>
<keyword evidence="3" id="KW-1185">Reference proteome</keyword>
<feature type="compositionally biased region" description="Low complexity" evidence="1">
    <location>
        <begin position="255"/>
        <end position="266"/>
    </location>
</feature>
<name>A0A914VLV1_9BILA</name>
<dbReference type="PANTHER" id="PTHR33748:SF5">
    <property type="entry name" value="GROUND-LIKE DOMAIN-CONTAINING PROTEIN"/>
    <property type="match status" value="1"/>
</dbReference>
<feature type="signal peptide" evidence="2">
    <location>
        <begin position="1"/>
        <end position="25"/>
    </location>
</feature>
<keyword evidence="2" id="KW-0732">Signal</keyword>
<dbReference type="InterPro" id="IPR033438">
    <property type="entry name" value="MOLO1"/>
</dbReference>
<accession>A0A914VLV1</accession>
<feature type="compositionally biased region" description="Polar residues" evidence="1">
    <location>
        <begin position="281"/>
        <end position="294"/>
    </location>
</feature>
<feature type="region of interest" description="Disordered" evidence="1">
    <location>
        <begin position="210"/>
        <end position="321"/>
    </location>
</feature>
<evidence type="ECO:0000313" key="4">
    <source>
        <dbReference type="WBParaSite" id="PSAMB.scaffold2094size25473.g16268.t1"/>
    </source>
</evidence>